<dbReference type="PANTHER" id="PTHR11941">
    <property type="entry name" value="ENOYL-COA HYDRATASE-RELATED"/>
    <property type="match status" value="1"/>
</dbReference>
<dbReference type="SUPFAM" id="SSF52096">
    <property type="entry name" value="ClpP/crotonase"/>
    <property type="match status" value="1"/>
</dbReference>
<dbReference type="PROSITE" id="PS00166">
    <property type="entry name" value="ENOYL_COA_HYDRATASE"/>
    <property type="match status" value="1"/>
</dbReference>
<dbReference type="InterPro" id="IPR014748">
    <property type="entry name" value="Enoyl-CoA_hydra_C"/>
</dbReference>
<dbReference type="Gene3D" id="1.10.12.10">
    <property type="entry name" value="Lyase 2-enoyl-coa Hydratase, Chain A, domain 2"/>
    <property type="match status" value="1"/>
</dbReference>
<dbReference type="AlphaFoldDB" id="A0A840F8J6"/>
<dbReference type="Proteomes" id="UP000529795">
    <property type="component" value="Unassembled WGS sequence"/>
</dbReference>
<evidence type="ECO:0000256" key="3">
    <source>
        <dbReference type="RuleBase" id="RU003707"/>
    </source>
</evidence>
<protein>
    <submittedName>
        <fullName evidence="4">Crotonobetainyl-CoA hydratase</fullName>
        <ecNumber evidence="4">4.2.1.149</ecNumber>
    </submittedName>
</protein>
<dbReference type="InterPro" id="IPR001753">
    <property type="entry name" value="Enoyl-CoA_hydra/iso"/>
</dbReference>
<gene>
    <name evidence="4" type="ORF">GGQ80_003468</name>
</gene>
<dbReference type="InterPro" id="IPR029045">
    <property type="entry name" value="ClpP/crotonase-like_dom_sf"/>
</dbReference>
<keyword evidence="5" id="KW-1185">Reference proteome</keyword>
<dbReference type="InterPro" id="IPR018376">
    <property type="entry name" value="Enoyl-CoA_hyd/isom_CS"/>
</dbReference>
<evidence type="ECO:0000256" key="1">
    <source>
        <dbReference type="ARBA" id="ARBA00005254"/>
    </source>
</evidence>
<accession>A0A840F8J6</accession>
<dbReference type="PANTHER" id="PTHR11941:SF54">
    <property type="entry name" value="ENOYL-COA HYDRATASE, MITOCHONDRIAL"/>
    <property type="match status" value="1"/>
</dbReference>
<dbReference type="Gene3D" id="3.90.226.10">
    <property type="entry name" value="2-enoyl-CoA Hydratase, Chain A, domain 1"/>
    <property type="match status" value="1"/>
</dbReference>
<dbReference type="Pfam" id="PF00378">
    <property type="entry name" value="ECH_1"/>
    <property type="match status" value="1"/>
</dbReference>
<comment type="caution">
    <text evidence="4">The sequence shown here is derived from an EMBL/GenBank/DDBJ whole genome shotgun (WGS) entry which is preliminary data.</text>
</comment>
<keyword evidence="2 4" id="KW-0456">Lyase</keyword>
<evidence type="ECO:0000313" key="4">
    <source>
        <dbReference type="EMBL" id="MBB4155543.1"/>
    </source>
</evidence>
<evidence type="ECO:0000313" key="5">
    <source>
        <dbReference type="Proteomes" id="UP000529795"/>
    </source>
</evidence>
<dbReference type="GO" id="GO:0016829">
    <property type="term" value="F:lyase activity"/>
    <property type="evidence" value="ECO:0007669"/>
    <property type="project" value="UniProtKB-KW"/>
</dbReference>
<dbReference type="FunFam" id="3.90.226.10:FF:000009">
    <property type="entry name" value="Carnitinyl-CoA dehydratase"/>
    <property type="match status" value="1"/>
</dbReference>
<reference evidence="4 5" key="1">
    <citation type="submission" date="2020-08" db="EMBL/GenBank/DDBJ databases">
        <title>Genomic Encyclopedia of Type Strains, Phase IV (KMG-IV): sequencing the most valuable type-strain genomes for metagenomic binning, comparative biology and taxonomic classification.</title>
        <authorList>
            <person name="Goeker M."/>
        </authorList>
    </citation>
    <scope>NUCLEOTIDE SEQUENCE [LARGE SCALE GENOMIC DNA]</scope>
    <source>
        <strain evidence="4 5">YC6723</strain>
    </source>
</reference>
<organism evidence="4 5">
    <name type="scientific">Sphingomonas jinjuensis</name>
    <dbReference type="NCBI Taxonomy" id="535907"/>
    <lineage>
        <taxon>Bacteria</taxon>
        <taxon>Pseudomonadati</taxon>
        <taxon>Pseudomonadota</taxon>
        <taxon>Alphaproteobacteria</taxon>
        <taxon>Sphingomonadales</taxon>
        <taxon>Sphingomonadaceae</taxon>
        <taxon>Sphingomonas</taxon>
    </lineage>
</organism>
<dbReference type="CDD" id="cd06558">
    <property type="entry name" value="crotonase-like"/>
    <property type="match status" value="1"/>
</dbReference>
<dbReference type="EMBL" id="JACIEV010000014">
    <property type="protein sequence ID" value="MBB4155543.1"/>
    <property type="molecule type" value="Genomic_DNA"/>
</dbReference>
<comment type="similarity">
    <text evidence="1 3">Belongs to the enoyl-CoA hydratase/isomerase family.</text>
</comment>
<proteinExistence type="inferred from homology"/>
<dbReference type="GO" id="GO:0006635">
    <property type="term" value="P:fatty acid beta-oxidation"/>
    <property type="evidence" value="ECO:0007669"/>
    <property type="project" value="TreeGrafter"/>
</dbReference>
<dbReference type="EC" id="4.2.1.149" evidence="4"/>
<evidence type="ECO:0000256" key="2">
    <source>
        <dbReference type="ARBA" id="ARBA00023239"/>
    </source>
</evidence>
<sequence length="246" mass="26018">MTVITLARPESLNALHTAAHNELAAVFDNFAADPDQWVAIVTGAGRAFCAGNDLKYQAAGGSLDRPPSGFGGLTSRFDLDKPVIAAVNGLAMGGGFEIALSCDIVVAAEDAQFAFPEPRVGMAALASGLHRLPRTVGWQAAMGIILTGRRLSAEEGRQLGFINEVVPREQVMTAARRWAAQILECSPLAVRAAKEIAREGLNHASLEQAIAGQRGGGALRAMLASDDYGEGPRAFAEKRRPQWTGR</sequence>
<name>A0A840F8J6_9SPHN</name>